<protein>
    <submittedName>
        <fullName evidence="5">DUF4190 domain-containing protein</fullName>
    </submittedName>
</protein>
<feature type="transmembrane region" description="Helical" evidence="2">
    <location>
        <begin position="89"/>
        <end position="114"/>
    </location>
</feature>
<reference evidence="5 6" key="1">
    <citation type="submission" date="2019-11" db="EMBL/GenBank/DDBJ databases">
        <title>Nocardia sp. nov. CT2-14 isolated from soil.</title>
        <authorList>
            <person name="Kanchanasin P."/>
            <person name="Tanasupawat S."/>
            <person name="Yuki M."/>
            <person name="Kudo T."/>
        </authorList>
    </citation>
    <scope>NUCLEOTIDE SEQUENCE [LARGE SCALE GENOMIC DNA]</scope>
    <source>
        <strain evidence="5 6">CT2-14</strain>
    </source>
</reference>
<keyword evidence="6" id="KW-1185">Reference proteome</keyword>
<evidence type="ECO:0000313" key="6">
    <source>
        <dbReference type="Proteomes" id="UP000432464"/>
    </source>
</evidence>
<dbReference type="AlphaFoldDB" id="A0A6I3KSF9"/>
<name>A0A6I3KSF9_9NOCA</name>
<evidence type="ECO:0000256" key="1">
    <source>
        <dbReference type="SAM" id="MobiDB-lite"/>
    </source>
</evidence>
<dbReference type="InterPro" id="IPR026004">
    <property type="entry name" value="Septum_form"/>
</dbReference>
<feature type="region of interest" description="Disordered" evidence="1">
    <location>
        <begin position="1"/>
        <end position="53"/>
    </location>
</feature>
<feature type="compositionally biased region" description="Low complexity" evidence="1">
    <location>
        <begin position="42"/>
        <end position="53"/>
    </location>
</feature>
<keyword evidence="2" id="KW-0472">Membrane</keyword>
<dbReference type="SUPFAM" id="SSF81995">
    <property type="entry name" value="beta-sandwich domain of Sec23/24"/>
    <property type="match status" value="1"/>
</dbReference>
<accession>A0A6I3KSF9</accession>
<organism evidence="5 6">
    <name type="scientific">Nocardia aurantiaca</name>
    <dbReference type="NCBI Taxonomy" id="2675850"/>
    <lineage>
        <taxon>Bacteria</taxon>
        <taxon>Bacillati</taxon>
        <taxon>Actinomycetota</taxon>
        <taxon>Actinomycetes</taxon>
        <taxon>Mycobacteriales</taxon>
        <taxon>Nocardiaceae</taxon>
        <taxon>Nocardia</taxon>
    </lineage>
</organism>
<comment type="caution">
    <text evidence="5">The sequence shown here is derived from an EMBL/GenBank/DDBJ whole genome shotgun (WGS) entry which is preliminary data.</text>
</comment>
<feature type="domain" description="Septum formation-related" evidence="4">
    <location>
        <begin position="181"/>
        <end position="269"/>
    </location>
</feature>
<keyword evidence="2" id="KW-1133">Transmembrane helix</keyword>
<evidence type="ECO:0000256" key="2">
    <source>
        <dbReference type="SAM" id="Phobius"/>
    </source>
</evidence>
<proteinExistence type="predicted"/>
<evidence type="ECO:0000259" key="3">
    <source>
        <dbReference type="Pfam" id="PF13828"/>
    </source>
</evidence>
<dbReference type="Pfam" id="PF13828">
    <property type="entry name" value="DUF4190"/>
    <property type="match status" value="1"/>
</dbReference>
<evidence type="ECO:0000313" key="5">
    <source>
        <dbReference type="EMBL" id="MTE11480.1"/>
    </source>
</evidence>
<feature type="transmembrane region" description="Helical" evidence="2">
    <location>
        <begin position="126"/>
        <end position="151"/>
    </location>
</feature>
<keyword evidence="2" id="KW-0812">Transmembrane</keyword>
<gene>
    <name evidence="5" type="ORF">GLP40_01565</name>
</gene>
<dbReference type="Proteomes" id="UP000432464">
    <property type="component" value="Unassembled WGS sequence"/>
</dbReference>
<dbReference type="Pfam" id="PF13845">
    <property type="entry name" value="Septum_form"/>
    <property type="match status" value="1"/>
</dbReference>
<dbReference type="EMBL" id="WMBB01000001">
    <property type="protein sequence ID" value="MTE11480.1"/>
    <property type="molecule type" value="Genomic_DNA"/>
</dbReference>
<sequence>MSGSERVIGGLVYPNDQQPQGMPGQPGPAEYGYAPQPGQPDYGQAAQPAYGQPGQWDYGRAGQPGYPPGYQPMPPGYPMAPPPPQSTNGLAIAALILGLLGACLLAVPFGIIALTQIKQRNQNGKGLAIGGLIASGVWALIVVILFVVGAVNGSDTSASQDNTTRTAALPDSPTSISVDEVKTGDCLQTVEENNHIRKVTVLPCDSPHDAEVITQVHLTGSWPGSLDASFKKANDACLDEIDKQLSKSSMYDQLETFILYPANETQWNKLNGRATCMVHDANGKKLTAKVPR</sequence>
<feature type="domain" description="DUF4190" evidence="3">
    <location>
        <begin position="90"/>
        <end position="145"/>
    </location>
</feature>
<evidence type="ECO:0000259" key="4">
    <source>
        <dbReference type="Pfam" id="PF13845"/>
    </source>
</evidence>
<dbReference type="InterPro" id="IPR025241">
    <property type="entry name" value="DUF4190"/>
</dbReference>